<evidence type="ECO:0000313" key="1">
    <source>
        <dbReference type="EMBL" id="MCZ0962874.1"/>
    </source>
</evidence>
<sequence>MTATTLPQATSEDLAHALPHVLAAPRDDAPVECLCFRPGFNQRSFPDRLTLTRDEGVPGERWMAAPWLKLPDGSPDPRIQVSILPRRVMDAVWRDRKNTPHPGDTIICDLDTSEANLPVGTLLQAGTAVLRVSDVFNDGCVKWKVRYGTPAKDWITAPGHPALRLRGILCSIERDGEVALGDRIRKLA</sequence>
<dbReference type="RefSeq" id="WP_268942929.1">
    <property type="nucleotide sequence ID" value="NZ_JAPTYD010000024.1"/>
</dbReference>
<proteinExistence type="predicted"/>
<accession>A0ABT4J7I4</accession>
<dbReference type="Gene3D" id="2.40.33.20">
    <property type="entry name" value="PK beta-barrel domain-like"/>
    <property type="match status" value="1"/>
</dbReference>
<dbReference type="SUPFAM" id="SSF50800">
    <property type="entry name" value="PK beta-barrel domain-like"/>
    <property type="match status" value="1"/>
</dbReference>
<reference evidence="1" key="1">
    <citation type="submission" date="2022-12" db="EMBL/GenBank/DDBJ databases">
        <title>Paracoccus sp. EF6 isolated from a lake water.</title>
        <authorList>
            <person name="Liu H."/>
        </authorList>
    </citation>
    <scope>NUCLEOTIDE SEQUENCE</scope>
    <source>
        <strain evidence="1">EF6</strain>
    </source>
</reference>
<evidence type="ECO:0008006" key="3">
    <source>
        <dbReference type="Google" id="ProtNLM"/>
    </source>
</evidence>
<name>A0ABT4J7I4_9RHOB</name>
<keyword evidence="2" id="KW-1185">Reference proteome</keyword>
<comment type="caution">
    <text evidence="1">The sequence shown here is derived from an EMBL/GenBank/DDBJ whole genome shotgun (WGS) entry which is preliminary data.</text>
</comment>
<dbReference type="Proteomes" id="UP001149822">
    <property type="component" value="Unassembled WGS sequence"/>
</dbReference>
<evidence type="ECO:0000313" key="2">
    <source>
        <dbReference type="Proteomes" id="UP001149822"/>
    </source>
</evidence>
<dbReference type="EMBL" id="JAPTYD010000024">
    <property type="protein sequence ID" value="MCZ0962874.1"/>
    <property type="molecule type" value="Genomic_DNA"/>
</dbReference>
<gene>
    <name evidence="1" type="ORF">OU682_14740</name>
</gene>
<organism evidence="1 2">
    <name type="scientific">Paracoccus benzoatiresistens</name>
    <dbReference type="NCBI Taxonomy" id="2997341"/>
    <lineage>
        <taxon>Bacteria</taxon>
        <taxon>Pseudomonadati</taxon>
        <taxon>Pseudomonadota</taxon>
        <taxon>Alphaproteobacteria</taxon>
        <taxon>Rhodobacterales</taxon>
        <taxon>Paracoccaceae</taxon>
        <taxon>Paracoccus</taxon>
    </lineage>
</organism>
<dbReference type="InterPro" id="IPR011037">
    <property type="entry name" value="Pyrv_Knase-like_insert_dom_sf"/>
</dbReference>
<protein>
    <recommendedName>
        <fullName evidence="3">MOSC domain-containing protein</fullName>
    </recommendedName>
</protein>